<accession>A0A4P9Z6B3</accession>
<keyword evidence="3" id="KW-1185">Reference proteome</keyword>
<dbReference type="AlphaFoldDB" id="A0A4P9Z6B3"/>
<dbReference type="EMBL" id="KZ989128">
    <property type="protein sequence ID" value="RKP27988.1"/>
    <property type="molecule type" value="Genomic_DNA"/>
</dbReference>
<dbReference type="OrthoDB" id="5583498at2759"/>
<reference evidence="3" key="1">
    <citation type="journal article" date="2018" name="Nat. Microbiol.">
        <title>Leveraging single-cell genomics to expand the fungal tree of life.</title>
        <authorList>
            <person name="Ahrendt S.R."/>
            <person name="Quandt C.A."/>
            <person name="Ciobanu D."/>
            <person name="Clum A."/>
            <person name="Salamov A."/>
            <person name="Andreopoulos B."/>
            <person name="Cheng J.F."/>
            <person name="Woyke T."/>
            <person name="Pelin A."/>
            <person name="Henrissat B."/>
            <person name="Reynolds N.K."/>
            <person name="Benny G.L."/>
            <person name="Smith M.E."/>
            <person name="James T.Y."/>
            <person name="Grigoriev I.V."/>
        </authorList>
    </citation>
    <scope>NUCLEOTIDE SEQUENCE [LARGE SCALE GENOMIC DNA]</scope>
    <source>
        <strain evidence="3">Benny S71-1</strain>
    </source>
</reference>
<evidence type="ECO:0000313" key="3">
    <source>
        <dbReference type="Proteomes" id="UP000278143"/>
    </source>
</evidence>
<name>A0A4P9Z6B3_9FUNG</name>
<feature type="region of interest" description="Disordered" evidence="1">
    <location>
        <begin position="35"/>
        <end position="55"/>
    </location>
</feature>
<evidence type="ECO:0000313" key="2">
    <source>
        <dbReference type="EMBL" id="RKP27988.1"/>
    </source>
</evidence>
<protein>
    <submittedName>
        <fullName evidence="2">Uncharacterized protein</fullName>
    </submittedName>
</protein>
<proteinExistence type="predicted"/>
<organism evidence="2 3">
    <name type="scientific">Syncephalis pseudoplumigaleata</name>
    <dbReference type="NCBI Taxonomy" id="1712513"/>
    <lineage>
        <taxon>Eukaryota</taxon>
        <taxon>Fungi</taxon>
        <taxon>Fungi incertae sedis</taxon>
        <taxon>Zoopagomycota</taxon>
        <taxon>Zoopagomycotina</taxon>
        <taxon>Zoopagomycetes</taxon>
        <taxon>Zoopagales</taxon>
        <taxon>Piptocephalidaceae</taxon>
        <taxon>Syncephalis</taxon>
    </lineage>
</organism>
<dbReference type="Proteomes" id="UP000278143">
    <property type="component" value="Unassembled WGS sequence"/>
</dbReference>
<gene>
    <name evidence="2" type="ORF">SYNPS1DRAFT_26397</name>
</gene>
<sequence>MDPYTSNAAEPYEPLTPSILFEKLAELRFERERLSRENSTKGMLAKHGGEPPIPTESLSDELARLDGEHALCTMSTNSTLSDCESLACLDPYAMSGDDDDRMLLNVDPIEGALAALTEQANQALVMTVDEYGAALDAEAAGYSGADDAPISDHVFWQVTCAVHRALDSITLDLPQMFEESRIGGAAMQLVRLPAAASDSMLVRALRSRIDAVVHGRLVRHVQERYTHARYLVVSTVDRDVRDVLERSDLLRDDVHVISAHLDALQARVEALVTEKVNLITEALTRYVHEVIPREFDRMLQTVLLREGALFRPVYDRVHDHLLPVVTAFVEAMVAALKQHAAWVNTMVVRKVSDDLLVLRQRFSS</sequence>
<evidence type="ECO:0000256" key="1">
    <source>
        <dbReference type="SAM" id="MobiDB-lite"/>
    </source>
</evidence>